<organism evidence="5 6">
    <name type="scientific">Babesia ovis</name>
    <dbReference type="NCBI Taxonomy" id="5869"/>
    <lineage>
        <taxon>Eukaryota</taxon>
        <taxon>Sar</taxon>
        <taxon>Alveolata</taxon>
        <taxon>Apicomplexa</taxon>
        <taxon>Aconoidasida</taxon>
        <taxon>Piroplasmida</taxon>
        <taxon>Babesiidae</taxon>
        <taxon>Babesia</taxon>
    </lineage>
</organism>
<dbReference type="OrthoDB" id="292693at2759"/>
<dbReference type="Gene3D" id="3.30.530.20">
    <property type="match status" value="1"/>
</dbReference>
<evidence type="ECO:0000313" key="6">
    <source>
        <dbReference type="Proteomes" id="UP001057455"/>
    </source>
</evidence>
<comment type="function">
    <text evidence="3">Required for the function of coenzyme Q in the respiratory chain. May serve as a chaperone or may be involved in the transport of Q6 from its site of synthesis to the catalytic sites of the respiratory complexes.</text>
</comment>
<dbReference type="AlphaFoldDB" id="A0A9W5WTB8"/>
<dbReference type="InterPro" id="IPR044996">
    <property type="entry name" value="COQ10-like"/>
</dbReference>
<dbReference type="PANTHER" id="PTHR12901">
    <property type="entry name" value="SPERM PROTEIN HOMOLOG"/>
    <property type="match status" value="1"/>
</dbReference>
<dbReference type="InterPro" id="IPR023393">
    <property type="entry name" value="START-like_dom_sf"/>
</dbReference>
<gene>
    <name evidence="5" type="ORF">BaOVIS_000990</name>
</gene>
<comment type="subunit">
    <text evidence="2">Interacts with coenzyme Q.</text>
</comment>
<proteinExistence type="inferred from homology"/>
<dbReference type="GO" id="GO:0048039">
    <property type="term" value="F:ubiquinone binding"/>
    <property type="evidence" value="ECO:0007669"/>
    <property type="project" value="InterPro"/>
</dbReference>
<dbReference type="EMBL" id="BLIY01000001">
    <property type="protein sequence ID" value="GFE52695.1"/>
    <property type="molecule type" value="Genomic_DNA"/>
</dbReference>
<comment type="caution">
    <text evidence="5">The sequence shown here is derived from an EMBL/GenBank/DDBJ whole genome shotgun (WGS) entry which is preliminary data.</text>
</comment>
<dbReference type="GO" id="GO:0005739">
    <property type="term" value="C:mitochondrion"/>
    <property type="evidence" value="ECO:0007669"/>
    <property type="project" value="TreeGrafter"/>
</dbReference>
<dbReference type="GO" id="GO:0045333">
    <property type="term" value="P:cellular respiration"/>
    <property type="evidence" value="ECO:0007669"/>
    <property type="project" value="InterPro"/>
</dbReference>
<feature type="domain" description="Coenzyme Q-binding protein COQ10 START" evidence="4">
    <location>
        <begin position="25"/>
        <end position="154"/>
    </location>
</feature>
<name>A0A9W5WTB8_BABOV</name>
<evidence type="ECO:0000256" key="3">
    <source>
        <dbReference type="ARBA" id="ARBA00024947"/>
    </source>
</evidence>
<dbReference type="Pfam" id="PF03364">
    <property type="entry name" value="Polyketide_cyc"/>
    <property type="match status" value="1"/>
</dbReference>
<evidence type="ECO:0000259" key="4">
    <source>
        <dbReference type="Pfam" id="PF03364"/>
    </source>
</evidence>
<protein>
    <submittedName>
        <fullName evidence="5">Coenzyme Q-binding COQ10 homolog mitochondrial-like, putative</fullName>
    </submittedName>
</protein>
<dbReference type="PANTHER" id="PTHR12901:SF10">
    <property type="entry name" value="COENZYME Q-BINDING PROTEIN COQ10, MITOCHONDRIAL"/>
    <property type="match status" value="1"/>
</dbReference>
<keyword evidence="6" id="KW-1185">Reference proteome</keyword>
<dbReference type="Proteomes" id="UP001057455">
    <property type="component" value="Unassembled WGS sequence"/>
</dbReference>
<evidence type="ECO:0000256" key="2">
    <source>
        <dbReference type="ARBA" id="ARBA00011814"/>
    </source>
</evidence>
<comment type="similarity">
    <text evidence="1">Belongs to the COQ10 family.</text>
</comment>
<reference evidence="5" key="1">
    <citation type="submission" date="2019-12" db="EMBL/GenBank/DDBJ databases">
        <title>Genome sequence of Babesia ovis.</title>
        <authorList>
            <person name="Yamagishi J."/>
            <person name="Sevinc F."/>
            <person name="Xuan X."/>
        </authorList>
    </citation>
    <scope>NUCLEOTIDE SEQUENCE</scope>
    <source>
        <strain evidence="5">Selcuk</strain>
    </source>
</reference>
<sequence>MSGRFNLIFLNKPFTYNKTQLLTIPRSIVYNTVLDIPNYSKFLPWCKRSYWIDNTDASEVLSSEGQRKAKLTVDFKLIRESYISKVQFDPLNRIQAVAADSGLFETLDTVWEFKDNGDSTIVDFNITFKFHLGLYQSISASMSNALTSTMVDHFVKECYRRHNNNGLLHNTDAVDLY</sequence>
<dbReference type="InterPro" id="IPR005031">
    <property type="entry name" value="COQ10_START"/>
</dbReference>
<evidence type="ECO:0000313" key="5">
    <source>
        <dbReference type="EMBL" id="GFE52695.1"/>
    </source>
</evidence>
<dbReference type="SUPFAM" id="SSF55961">
    <property type="entry name" value="Bet v1-like"/>
    <property type="match status" value="1"/>
</dbReference>
<dbReference type="CDD" id="cd07813">
    <property type="entry name" value="COQ10p_like"/>
    <property type="match status" value="1"/>
</dbReference>
<evidence type="ECO:0000256" key="1">
    <source>
        <dbReference type="ARBA" id="ARBA00006885"/>
    </source>
</evidence>
<accession>A0A9W5WTB8</accession>